<dbReference type="FunCoup" id="A0A7M7JC46">
    <property type="interactions" value="207"/>
</dbReference>
<evidence type="ECO:0000256" key="1">
    <source>
        <dbReference type="ARBA" id="ARBA00004613"/>
    </source>
</evidence>
<reference evidence="11" key="1">
    <citation type="submission" date="2021-01" db="UniProtKB">
        <authorList>
            <consortium name="EnsemblMetazoa"/>
        </authorList>
    </citation>
    <scope>IDENTIFICATION</scope>
</reference>
<evidence type="ECO:0000256" key="5">
    <source>
        <dbReference type="ARBA" id="ARBA00022729"/>
    </source>
</evidence>
<dbReference type="EnsemblMetazoa" id="XM_022790136">
    <property type="protein sequence ID" value="XP_022645871"/>
    <property type="gene ID" value="LOC111243878"/>
</dbReference>
<keyword evidence="3" id="KW-0217">Developmental protein</keyword>
<dbReference type="RefSeq" id="XP_022645870.1">
    <property type="nucleotide sequence ID" value="XM_022790135.1"/>
</dbReference>
<feature type="signal peptide" evidence="8">
    <location>
        <begin position="1"/>
        <end position="30"/>
    </location>
</feature>
<dbReference type="Pfam" id="PF23782">
    <property type="entry name" value="Tsg_N"/>
    <property type="match status" value="1"/>
</dbReference>
<dbReference type="Pfam" id="PF04668">
    <property type="entry name" value="Tsg"/>
    <property type="match status" value="1"/>
</dbReference>
<feature type="region of interest" description="Disordered" evidence="7">
    <location>
        <begin position="326"/>
        <end position="366"/>
    </location>
</feature>
<dbReference type="Proteomes" id="UP000594260">
    <property type="component" value="Unplaced"/>
</dbReference>
<evidence type="ECO:0000259" key="10">
    <source>
        <dbReference type="Pfam" id="PF23782"/>
    </source>
</evidence>
<keyword evidence="5 8" id="KW-0732">Signal</keyword>
<evidence type="ECO:0000259" key="9">
    <source>
        <dbReference type="Pfam" id="PF04668"/>
    </source>
</evidence>
<comment type="subcellular location">
    <subcellularLocation>
        <location evidence="1">Secreted</location>
    </subcellularLocation>
</comment>
<protein>
    <recommendedName>
        <fullName evidence="13">Protein twisted gastrulation</fullName>
    </recommendedName>
</protein>
<keyword evidence="4" id="KW-0964">Secreted</keyword>
<evidence type="ECO:0000313" key="11">
    <source>
        <dbReference type="EnsemblMetazoa" id="XP_022645870"/>
    </source>
</evidence>
<feature type="compositionally biased region" description="Polar residues" evidence="7">
    <location>
        <begin position="329"/>
        <end position="343"/>
    </location>
</feature>
<name>A0A7M7JC46_VARDE</name>
<evidence type="ECO:0000256" key="4">
    <source>
        <dbReference type="ARBA" id="ARBA00022525"/>
    </source>
</evidence>
<feature type="compositionally biased region" description="Basic and acidic residues" evidence="7">
    <location>
        <begin position="357"/>
        <end position="366"/>
    </location>
</feature>
<evidence type="ECO:0000256" key="2">
    <source>
        <dbReference type="ARBA" id="ARBA00010047"/>
    </source>
</evidence>
<evidence type="ECO:0000256" key="8">
    <source>
        <dbReference type="SAM" id="SignalP"/>
    </source>
</evidence>
<keyword evidence="12" id="KW-1185">Reference proteome</keyword>
<evidence type="ECO:0000256" key="7">
    <source>
        <dbReference type="SAM" id="MobiDB-lite"/>
    </source>
</evidence>
<dbReference type="AlphaFoldDB" id="A0A7M7JC46"/>
<keyword evidence="6" id="KW-0325">Glycoprotein</keyword>
<comment type="similarity">
    <text evidence="2">Belongs to the twisted gastrulation protein family.</text>
</comment>
<dbReference type="RefSeq" id="XP_022645872.1">
    <property type="nucleotide sequence ID" value="XM_022790137.1"/>
</dbReference>
<dbReference type="GeneID" id="111243878"/>
<proteinExistence type="inferred from homology"/>
<dbReference type="PANTHER" id="PTHR12312:SF16">
    <property type="entry name" value="TWISTED GASTRULATION PROTEIN HOMOLOG 1-A-RELATED"/>
    <property type="match status" value="1"/>
</dbReference>
<dbReference type="RefSeq" id="XP_022645871.1">
    <property type="nucleotide sequence ID" value="XM_022790136.1"/>
</dbReference>
<feature type="region of interest" description="Disordered" evidence="7">
    <location>
        <begin position="257"/>
        <end position="312"/>
    </location>
</feature>
<evidence type="ECO:0000256" key="6">
    <source>
        <dbReference type="ARBA" id="ARBA00023180"/>
    </source>
</evidence>
<dbReference type="InterPro" id="IPR006761">
    <property type="entry name" value="Tsg"/>
</dbReference>
<feature type="chain" id="PRO_5036207240" description="Protein twisted gastrulation" evidence="8">
    <location>
        <begin position="31"/>
        <end position="366"/>
    </location>
</feature>
<organism evidence="11 12">
    <name type="scientific">Varroa destructor</name>
    <name type="common">Honeybee mite</name>
    <dbReference type="NCBI Taxonomy" id="109461"/>
    <lineage>
        <taxon>Eukaryota</taxon>
        <taxon>Metazoa</taxon>
        <taxon>Ecdysozoa</taxon>
        <taxon>Arthropoda</taxon>
        <taxon>Chelicerata</taxon>
        <taxon>Arachnida</taxon>
        <taxon>Acari</taxon>
        <taxon>Parasitiformes</taxon>
        <taxon>Mesostigmata</taxon>
        <taxon>Gamasina</taxon>
        <taxon>Dermanyssoidea</taxon>
        <taxon>Varroidae</taxon>
        <taxon>Varroa</taxon>
    </lineage>
</organism>
<evidence type="ECO:0000313" key="12">
    <source>
        <dbReference type="Proteomes" id="UP000594260"/>
    </source>
</evidence>
<sequence>MTSRCRPAAYFVGCLVIVCICFYARTVATAEPTKPTLPHGCNESVCGSVVSKCLLTQSCKCGPDPVRNNITCAKDCFYCLDYLYTDCCSCVDVCRKDNREFSLSQKSNVEDLPDPIPELFQLLMESVDASQGRWTSLSFPAHHTVIGLNKDIHFVSIIPHPVGINDSIDSTPSPININPTYDSNTKADDVNCTVAFMKPCLSLNKCRENCMSLGATSYRWFHDGCCECVGSTCLNYGLHEGRCQQCPLNNEFLTDNDDNDEETVIENPDSRPSPPALSPSVASSPVHVDVSEEPNGVERTESALPVTSEASPASFATVSETIPVHQMSALPNGNSSGANQSKTAVPVASSEPLGKLHKADDNSLAA</sequence>
<dbReference type="EnsemblMetazoa" id="XM_022790137">
    <property type="protein sequence ID" value="XP_022645872"/>
    <property type="gene ID" value="LOC111243878"/>
</dbReference>
<feature type="domain" description="Tsg N-terminal" evidence="10">
    <location>
        <begin position="40"/>
        <end position="99"/>
    </location>
</feature>
<evidence type="ECO:0008006" key="13">
    <source>
        <dbReference type="Google" id="ProtNLM"/>
    </source>
</evidence>
<dbReference type="GO" id="GO:0005615">
    <property type="term" value="C:extracellular space"/>
    <property type="evidence" value="ECO:0007669"/>
    <property type="project" value="TreeGrafter"/>
</dbReference>
<dbReference type="KEGG" id="vde:111243878"/>
<dbReference type="GO" id="GO:0030510">
    <property type="term" value="P:regulation of BMP signaling pathway"/>
    <property type="evidence" value="ECO:0007669"/>
    <property type="project" value="TreeGrafter"/>
</dbReference>
<dbReference type="InParanoid" id="A0A7M7JC46"/>
<dbReference type="InterPro" id="IPR057726">
    <property type="entry name" value="Tsg_C"/>
</dbReference>
<evidence type="ECO:0000256" key="3">
    <source>
        <dbReference type="ARBA" id="ARBA00022473"/>
    </source>
</evidence>
<feature type="compositionally biased region" description="Low complexity" evidence="7">
    <location>
        <begin position="278"/>
        <end position="288"/>
    </location>
</feature>
<feature type="domain" description="Tsg C-terminal" evidence="9">
    <location>
        <begin position="103"/>
        <end position="247"/>
    </location>
</feature>
<dbReference type="EnsemblMetazoa" id="XM_022790135">
    <property type="protein sequence ID" value="XP_022645870"/>
    <property type="gene ID" value="LOC111243878"/>
</dbReference>
<accession>A0A7M7JC46</accession>
<dbReference type="InterPro" id="IPR057635">
    <property type="entry name" value="Tsg_N"/>
</dbReference>
<dbReference type="OrthoDB" id="10037323at2759"/>
<dbReference type="PANTHER" id="PTHR12312">
    <property type="entry name" value="TWISTED GASTRULATION PROTEIN HOMOLOG 1-A-RELATED"/>
    <property type="match status" value="1"/>
</dbReference>